<sequence length="129" mass="14069">MTATEEPPPHLASEDAWVETVWAGTSAIYASPDIRDLCLSLQDEEGLCVPTLFCVCFAAAAGLIASPERAAFLIAGEAPLRAEIGRIRARRRPARPAADEPPERRQAYDALKQRELSAERALMEALSHQ</sequence>
<evidence type="ECO:0008006" key="4">
    <source>
        <dbReference type="Google" id="ProtNLM"/>
    </source>
</evidence>
<dbReference type="NCBIfam" id="TIGR02444">
    <property type="entry name" value="TIGR02444 family protein"/>
    <property type="match status" value="1"/>
</dbReference>
<evidence type="ECO:0000313" key="2">
    <source>
        <dbReference type="EMBL" id="ABQ67957.1"/>
    </source>
</evidence>
<dbReference type="OrthoDB" id="7875767at2"/>
<evidence type="ECO:0000313" key="3">
    <source>
        <dbReference type="Proteomes" id="UP000001989"/>
    </source>
</evidence>
<dbReference type="EMBL" id="CP000699">
    <property type="protein sequence ID" value="ABQ67957.1"/>
    <property type="molecule type" value="Genomic_DNA"/>
</dbReference>
<dbReference type="InterPro" id="IPR012659">
    <property type="entry name" value="CHP02444"/>
</dbReference>
<protein>
    <recommendedName>
        <fullName evidence="4">TIGR02444 family protein</fullName>
    </recommendedName>
</protein>
<dbReference type="Proteomes" id="UP000001989">
    <property type="component" value="Chromosome"/>
</dbReference>
<reference evidence="2 3" key="1">
    <citation type="journal article" date="2010" name="J. Bacteriol.">
        <title>Genome sequence of the dioxin-mineralizing bacterium Sphingomonas wittichii RW1.</title>
        <authorList>
            <person name="Miller T.R."/>
            <person name="Delcher A.L."/>
            <person name="Salzberg S.L."/>
            <person name="Saunders E."/>
            <person name="Detter J.C."/>
            <person name="Halden R.U."/>
        </authorList>
    </citation>
    <scope>NUCLEOTIDE SEQUENCE [LARGE SCALE GENOMIC DNA]</scope>
    <source>
        <strain evidence="3">DSM 6014 / CCUG 31198 / JCM 15750 / NBRC 105917 / EY 4224 / RW1</strain>
    </source>
</reference>
<dbReference type="Pfam" id="PF09523">
    <property type="entry name" value="DUF2390"/>
    <property type="match status" value="1"/>
</dbReference>
<feature type="region of interest" description="Disordered" evidence="1">
    <location>
        <begin position="89"/>
        <end position="109"/>
    </location>
</feature>
<gene>
    <name evidence="2" type="ordered locus">Swit_1594</name>
</gene>
<dbReference type="AlphaFoldDB" id="A0A9J9HAL3"/>
<name>A0A9J9HAL3_RHIWR</name>
<evidence type="ECO:0000256" key="1">
    <source>
        <dbReference type="SAM" id="MobiDB-lite"/>
    </source>
</evidence>
<proteinExistence type="predicted"/>
<organism evidence="2 3">
    <name type="scientific">Rhizorhabdus wittichii (strain DSM 6014 / CCUG 31198 / JCM 15750 / NBRC 105917 / EY 4224 / RW1)</name>
    <name type="common">Sphingomonas wittichii</name>
    <dbReference type="NCBI Taxonomy" id="392499"/>
    <lineage>
        <taxon>Bacteria</taxon>
        <taxon>Pseudomonadati</taxon>
        <taxon>Pseudomonadota</taxon>
        <taxon>Alphaproteobacteria</taxon>
        <taxon>Sphingomonadales</taxon>
        <taxon>Sphingomonadaceae</taxon>
        <taxon>Rhizorhabdus</taxon>
    </lineage>
</organism>
<keyword evidence="3" id="KW-1185">Reference proteome</keyword>
<dbReference type="KEGG" id="swi:Swit_1594"/>
<accession>A0A9J9HAL3</accession>
<feature type="compositionally biased region" description="Basic and acidic residues" evidence="1">
    <location>
        <begin position="97"/>
        <end position="109"/>
    </location>
</feature>